<dbReference type="InterPro" id="IPR001667">
    <property type="entry name" value="DDH_dom"/>
</dbReference>
<protein>
    <recommendedName>
        <fullName evidence="5">DHH family phosphoesterase</fullName>
    </recommendedName>
</protein>
<evidence type="ECO:0000313" key="3">
    <source>
        <dbReference type="EMBL" id="PIP18765.1"/>
    </source>
</evidence>
<gene>
    <name evidence="3" type="ORF">COX41_06455</name>
</gene>
<reference evidence="3 4" key="1">
    <citation type="submission" date="2017-09" db="EMBL/GenBank/DDBJ databases">
        <title>Depth-based differentiation of microbial function through sediment-hosted aquifers and enrichment of novel symbionts in the deep terrestrial subsurface.</title>
        <authorList>
            <person name="Probst A.J."/>
            <person name="Ladd B."/>
            <person name="Jarett J.K."/>
            <person name="Geller-Mcgrath D.E."/>
            <person name="Sieber C.M."/>
            <person name="Emerson J.B."/>
            <person name="Anantharaman K."/>
            <person name="Thomas B.C."/>
            <person name="Malmstrom R."/>
            <person name="Stieglmeier M."/>
            <person name="Klingl A."/>
            <person name="Woyke T."/>
            <person name="Ryan C.M."/>
            <person name="Banfield J.F."/>
        </authorList>
    </citation>
    <scope>NUCLEOTIDE SEQUENCE [LARGE SCALE GENOMIC DNA]</scope>
    <source>
        <strain evidence="3">CG23_combo_of_CG06-09_8_20_14_all_41_10</strain>
    </source>
</reference>
<dbReference type="Pfam" id="PF01368">
    <property type="entry name" value="DHH"/>
    <property type="match status" value="1"/>
</dbReference>
<dbReference type="Gene3D" id="3.90.1640.10">
    <property type="entry name" value="inorganic pyrophosphatase (n-terminal core)"/>
    <property type="match status" value="1"/>
</dbReference>
<dbReference type="InterPro" id="IPR051319">
    <property type="entry name" value="Oligoribo/pAp-PDE_c-di-AMP_PDE"/>
</dbReference>
<dbReference type="GO" id="GO:0003676">
    <property type="term" value="F:nucleic acid binding"/>
    <property type="evidence" value="ECO:0007669"/>
    <property type="project" value="InterPro"/>
</dbReference>
<dbReference type="PANTHER" id="PTHR47618:SF1">
    <property type="entry name" value="BIFUNCTIONAL OLIGORIBONUCLEASE AND PAP PHOSPHATASE NRNA"/>
    <property type="match status" value="1"/>
</dbReference>
<evidence type="ECO:0000259" key="2">
    <source>
        <dbReference type="Pfam" id="PF02272"/>
    </source>
</evidence>
<dbReference type="Proteomes" id="UP000231292">
    <property type="component" value="Unassembled WGS sequence"/>
</dbReference>
<evidence type="ECO:0000313" key="4">
    <source>
        <dbReference type="Proteomes" id="UP000231292"/>
    </source>
</evidence>
<dbReference type="InterPro" id="IPR003156">
    <property type="entry name" value="DHHA1_dom"/>
</dbReference>
<comment type="caution">
    <text evidence="3">The sequence shown here is derived from an EMBL/GenBank/DDBJ whole genome shotgun (WGS) entry which is preliminary data.</text>
</comment>
<feature type="domain" description="DHHA1" evidence="2">
    <location>
        <begin position="261"/>
        <end position="340"/>
    </location>
</feature>
<dbReference type="Gene3D" id="3.10.310.30">
    <property type="match status" value="1"/>
</dbReference>
<evidence type="ECO:0008006" key="5">
    <source>
        <dbReference type="Google" id="ProtNLM"/>
    </source>
</evidence>
<dbReference type="Pfam" id="PF02272">
    <property type="entry name" value="DHHA1"/>
    <property type="match status" value="1"/>
</dbReference>
<dbReference type="InterPro" id="IPR038763">
    <property type="entry name" value="DHH_sf"/>
</dbReference>
<feature type="domain" description="DDH" evidence="1">
    <location>
        <begin position="41"/>
        <end position="183"/>
    </location>
</feature>
<sequence>MKRPEGTEMRKKARGKYERRCGVDKASLKKVVAAIKRYKRFLITTHTSPEGDAIGSELAFYHLLRKLGKTAVVINESHFPAELNFLPGKERIVVYKPNLKKIGFDCMVVLDCSDLNRAGQVCKLNKGNKPVINIDHHISNNNFGIVNLVDAGASSASEVVYSLYKEMRVPFDKDSALVLYVGMMTDTGSFRYSNTSGFTHKAVGELMRFGFDVRRTYSNIYESIPFAGTQLLIKILSNVHLTAKGRIAWVEVPAKSLRHKKLSFDLSEQILSFIRVIKDTQVVALFRENLGAKKEIHFNLRSNGIVDVNKIAQVFGGGGHKSASGCTMAGKLSEVRRKVIANIRHNLKYLTAIAPRGCE</sequence>
<organism evidence="3 4">
    <name type="scientific">Candidatus Sherwoodlollariibacterium unditelluris</name>
    <dbReference type="NCBI Taxonomy" id="1974757"/>
    <lineage>
        <taxon>Bacteria</taxon>
        <taxon>Pseudomonadati</taxon>
        <taxon>Candidatus Omnitrophota</taxon>
        <taxon>Candidatus Sherwoodlollariibacterium</taxon>
    </lineage>
</organism>
<dbReference type="EMBL" id="PCRK01000167">
    <property type="protein sequence ID" value="PIP18765.1"/>
    <property type="molecule type" value="Genomic_DNA"/>
</dbReference>
<dbReference type="AlphaFoldDB" id="A0A2G9YHR2"/>
<name>A0A2G9YHR2_9BACT</name>
<accession>A0A2G9YHR2</accession>
<proteinExistence type="predicted"/>
<dbReference type="PANTHER" id="PTHR47618">
    <property type="entry name" value="BIFUNCTIONAL OLIGORIBONUCLEASE AND PAP PHOSPHATASE NRNA"/>
    <property type="match status" value="1"/>
</dbReference>
<evidence type="ECO:0000259" key="1">
    <source>
        <dbReference type="Pfam" id="PF01368"/>
    </source>
</evidence>
<dbReference type="SUPFAM" id="SSF64182">
    <property type="entry name" value="DHH phosphoesterases"/>
    <property type="match status" value="1"/>
</dbReference>